<dbReference type="RefSeq" id="WP_284279225.1">
    <property type="nucleotide sequence ID" value="NZ_BSOJ01000001.1"/>
</dbReference>
<sequence>MIKTVIAGLLAAAATQLCFAQTFESNMNSFETPLGMNSVTSIDTPVSSTRDANFNRTVVNQPGATFSVSSIGNLVNVQTTGSNNTIVVNANQVNNGNQSANFSVGMQNSSDNPGSGSAAGASN</sequence>
<feature type="chain" id="PRO_5045984626" evidence="2">
    <location>
        <begin position="21"/>
        <end position="123"/>
    </location>
</feature>
<keyword evidence="2" id="KW-0732">Signal</keyword>
<gene>
    <name evidence="3" type="ORF">GCM10007875_00320</name>
</gene>
<protein>
    <submittedName>
        <fullName evidence="3">Uncharacterized protein</fullName>
    </submittedName>
</protein>
<proteinExistence type="predicted"/>
<dbReference type="Proteomes" id="UP001156664">
    <property type="component" value="Unassembled WGS sequence"/>
</dbReference>
<feature type="compositionally biased region" description="Polar residues" evidence="1">
    <location>
        <begin position="102"/>
        <end position="123"/>
    </location>
</feature>
<name>A0ABQ5YNT7_9BURK</name>
<keyword evidence="4" id="KW-1185">Reference proteome</keyword>
<accession>A0ABQ5YNT7</accession>
<organism evidence="3 4">
    <name type="scientific">Limnobacter litoralis</name>
    <dbReference type="NCBI Taxonomy" id="481366"/>
    <lineage>
        <taxon>Bacteria</taxon>
        <taxon>Pseudomonadati</taxon>
        <taxon>Pseudomonadota</taxon>
        <taxon>Betaproteobacteria</taxon>
        <taxon>Burkholderiales</taxon>
        <taxon>Burkholderiaceae</taxon>
        <taxon>Limnobacter</taxon>
    </lineage>
</organism>
<evidence type="ECO:0000256" key="2">
    <source>
        <dbReference type="SAM" id="SignalP"/>
    </source>
</evidence>
<feature type="signal peptide" evidence="2">
    <location>
        <begin position="1"/>
        <end position="20"/>
    </location>
</feature>
<evidence type="ECO:0000313" key="4">
    <source>
        <dbReference type="Proteomes" id="UP001156664"/>
    </source>
</evidence>
<reference evidence="4" key="1">
    <citation type="journal article" date="2019" name="Int. J. Syst. Evol. Microbiol.">
        <title>The Global Catalogue of Microorganisms (GCM) 10K type strain sequencing project: providing services to taxonomists for standard genome sequencing and annotation.</title>
        <authorList>
            <consortium name="The Broad Institute Genomics Platform"/>
            <consortium name="The Broad Institute Genome Sequencing Center for Infectious Disease"/>
            <person name="Wu L."/>
            <person name="Ma J."/>
        </authorList>
    </citation>
    <scope>NUCLEOTIDE SEQUENCE [LARGE SCALE GENOMIC DNA]</scope>
    <source>
        <strain evidence="4">NBRC 105857</strain>
    </source>
</reference>
<feature type="region of interest" description="Disordered" evidence="1">
    <location>
        <begin position="98"/>
        <end position="123"/>
    </location>
</feature>
<dbReference type="EMBL" id="BSOJ01000001">
    <property type="protein sequence ID" value="GLR24945.1"/>
    <property type="molecule type" value="Genomic_DNA"/>
</dbReference>
<evidence type="ECO:0000313" key="3">
    <source>
        <dbReference type="EMBL" id="GLR24945.1"/>
    </source>
</evidence>
<comment type="caution">
    <text evidence="3">The sequence shown here is derived from an EMBL/GenBank/DDBJ whole genome shotgun (WGS) entry which is preliminary data.</text>
</comment>
<evidence type="ECO:0000256" key="1">
    <source>
        <dbReference type="SAM" id="MobiDB-lite"/>
    </source>
</evidence>